<protein>
    <recommendedName>
        <fullName evidence="5">Inactive shikimate kinase like 1, chloroplastic</fullName>
    </recommendedName>
</protein>
<dbReference type="InterPro" id="IPR027417">
    <property type="entry name" value="P-loop_NTPase"/>
</dbReference>
<dbReference type="PANTHER" id="PTHR21087:SF4">
    <property type="entry name" value="INACTIVE SHIKIMATE KINASE LIKE 1, CHLOROPLASTIC-RELATED"/>
    <property type="match status" value="1"/>
</dbReference>
<dbReference type="Pfam" id="PF01202">
    <property type="entry name" value="SKI"/>
    <property type="match status" value="1"/>
</dbReference>
<evidence type="ECO:0000313" key="4">
    <source>
        <dbReference type="Proteomes" id="UP001179952"/>
    </source>
</evidence>
<dbReference type="PANTHER" id="PTHR21087">
    <property type="entry name" value="SHIKIMATE KINASE"/>
    <property type="match status" value="1"/>
</dbReference>
<dbReference type="AlphaFoldDB" id="A0AAV9A7P1"/>
<gene>
    <name evidence="3" type="ORF">QJS04_geneDACA015393</name>
</gene>
<name>A0AAV9A7P1_ACOGR</name>
<comment type="similarity">
    <text evidence="1">Belongs to the shikimate kinase family.</text>
</comment>
<dbReference type="EMBL" id="JAUJYN010000012">
    <property type="protein sequence ID" value="KAK1260060.1"/>
    <property type="molecule type" value="Genomic_DNA"/>
</dbReference>
<reference evidence="3" key="2">
    <citation type="submission" date="2023-06" db="EMBL/GenBank/DDBJ databases">
        <authorList>
            <person name="Ma L."/>
            <person name="Liu K.-W."/>
            <person name="Li Z."/>
            <person name="Hsiao Y.-Y."/>
            <person name="Qi Y."/>
            <person name="Fu T."/>
            <person name="Tang G."/>
            <person name="Zhang D."/>
            <person name="Sun W.-H."/>
            <person name="Liu D.-K."/>
            <person name="Li Y."/>
            <person name="Chen G.-Z."/>
            <person name="Liu X.-D."/>
            <person name="Liao X.-Y."/>
            <person name="Jiang Y.-T."/>
            <person name="Yu X."/>
            <person name="Hao Y."/>
            <person name="Huang J."/>
            <person name="Zhao X.-W."/>
            <person name="Ke S."/>
            <person name="Chen Y.-Y."/>
            <person name="Wu W.-L."/>
            <person name="Hsu J.-L."/>
            <person name="Lin Y.-F."/>
            <person name="Huang M.-D."/>
            <person name="Li C.-Y."/>
            <person name="Huang L."/>
            <person name="Wang Z.-W."/>
            <person name="Zhao X."/>
            <person name="Zhong W.-Y."/>
            <person name="Peng D.-H."/>
            <person name="Ahmad S."/>
            <person name="Lan S."/>
            <person name="Zhang J.-S."/>
            <person name="Tsai W.-C."/>
            <person name="Van De Peer Y."/>
            <person name="Liu Z.-J."/>
        </authorList>
    </citation>
    <scope>NUCLEOTIDE SEQUENCE</scope>
    <source>
        <strain evidence="3">SCP</strain>
        <tissue evidence="3">Leaves</tissue>
    </source>
</reference>
<dbReference type="GO" id="GO:0005829">
    <property type="term" value="C:cytosol"/>
    <property type="evidence" value="ECO:0007669"/>
    <property type="project" value="TreeGrafter"/>
</dbReference>
<reference evidence="3" key="1">
    <citation type="journal article" date="2023" name="Nat. Commun.">
        <title>Diploid and tetraploid genomes of Acorus and the evolution of monocots.</title>
        <authorList>
            <person name="Ma L."/>
            <person name="Liu K.W."/>
            <person name="Li Z."/>
            <person name="Hsiao Y.Y."/>
            <person name="Qi Y."/>
            <person name="Fu T."/>
            <person name="Tang G.D."/>
            <person name="Zhang D."/>
            <person name="Sun W.H."/>
            <person name="Liu D.K."/>
            <person name="Li Y."/>
            <person name="Chen G.Z."/>
            <person name="Liu X.D."/>
            <person name="Liao X.Y."/>
            <person name="Jiang Y.T."/>
            <person name="Yu X."/>
            <person name="Hao Y."/>
            <person name="Huang J."/>
            <person name="Zhao X.W."/>
            <person name="Ke S."/>
            <person name="Chen Y.Y."/>
            <person name="Wu W.L."/>
            <person name="Hsu J.L."/>
            <person name="Lin Y.F."/>
            <person name="Huang M.D."/>
            <person name="Li C.Y."/>
            <person name="Huang L."/>
            <person name="Wang Z.W."/>
            <person name="Zhao X."/>
            <person name="Zhong W.Y."/>
            <person name="Peng D.H."/>
            <person name="Ahmad S."/>
            <person name="Lan S."/>
            <person name="Zhang J.S."/>
            <person name="Tsai W.C."/>
            <person name="Van de Peer Y."/>
            <person name="Liu Z.J."/>
        </authorList>
    </citation>
    <scope>NUCLEOTIDE SEQUENCE</scope>
    <source>
        <strain evidence="3">SCP</strain>
    </source>
</reference>
<dbReference type="Gene3D" id="3.40.50.300">
    <property type="entry name" value="P-loop containing nucleotide triphosphate hydrolases"/>
    <property type="match status" value="1"/>
</dbReference>
<evidence type="ECO:0000256" key="2">
    <source>
        <dbReference type="SAM" id="MobiDB-lite"/>
    </source>
</evidence>
<dbReference type="GO" id="GO:0009507">
    <property type="term" value="C:chloroplast"/>
    <property type="evidence" value="ECO:0007669"/>
    <property type="project" value="TreeGrafter"/>
</dbReference>
<dbReference type="InterPro" id="IPR031322">
    <property type="entry name" value="Shikimate/glucono_kinase"/>
</dbReference>
<sequence length="212" mass="23455">METKALANTSSPPVSIFSRPIRPSRTPASVGFHKRTGSFRCSRGRSHGEPSLKPDRPPLNPFRVVVVRTIHRSLVLLKTEVLKQLSSMVRLVVCAGDGAVKSVTNLSYLRHGISIWIDVPLDMVVSEVMACRHRYPSISASDSSPEVLAKLTKLYEELREGYATADAKISLQRVASQQGYDEIDTVTTEDMALEDGGLITFNDRESPAFYCF</sequence>
<comment type="caution">
    <text evidence="3">The sequence shown here is derived from an EMBL/GenBank/DDBJ whole genome shotgun (WGS) entry which is preliminary data.</text>
</comment>
<proteinExistence type="inferred from homology"/>
<keyword evidence="4" id="KW-1185">Reference proteome</keyword>
<evidence type="ECO:0000256" key="1">
    <source>
        <dbReference type="ARBA" id="ARBA00006997"/>
    </source>
</evidence>
<feature type="region of interest" description="Disordered" evidence="2">
    <location>
        <begin position="1"/>
        <end position="32"/>
    </location>
</feature>
<dbReference type="Proteomes" id="UP001179952">
    <property type="component" value="Unassembled WGS sequence"/>
</dbReference>
<organism evidence="3 4">
    <name type="scientific">Acorus gramineus</name>
    <name type="common">Dwarf sweet flag</name>
    <dbReference type="NCBI Taxonomy" id="55184"/>
    <lineage>
        <taxon>Eukaryota</taxon>
        <taxon>Viridiplantae</taxon>
        <taxon>Streptophyta</taxon>
        <taxon>Embryophyta</taxon>
        <taxon>Tracheophyta</taxon>
        <taxon>Spermatophyta</taxon>
        <taxon>Magnoliopsida</taxon>
        <taxon>Liliopsida</taxon>
        <taxon>Acoraceae</taxon>
        <taxon>Acorus</taxon>
    </lineage>
</organism>
<feature type="compositionally biased region" description="Polar residues" evidence="2">
    <location>
        <begin position="1"/>
        <end position="13"/>
    </location>
</feature>
<evidence type="ECO:0000313" key="3">
    <source>
        <dbReference type="EMBL" id="KAK1260060.1"/>
    </source>
</evidence>
<evidence type="ECO:0008006" key="5">
    <source>
        <dbReference type="Google" id="ProtNLM"/>
    </source>
</evidence>
<accession>A0AAV9A7P1</accession>